<evidence type="ECO:0000256" key="1">
    <source>
        <dbReference type="SAM" id="Phobius"/>
    </source>
</evidence>
<feature type="transmembrane region" description="Helical" evidence="1">
    <location>
        <begin position="174"/>
        <end position="196"/>
    </location>
</feature>
<comment type="caution">
    <text evidence="2">The sequence shown here is derived from an EMBL/GenBank/DDBJ whole genome shotgun (WGS) entry which is preliminary data.</text>
</comment>
<sequence length="206" mass="21855">MPVECDLNGWWPPGCGLVSQANDGVQGSITAFFANILQNVASWIWSFITGAFSVSDVDDSQWLAVEGLTNWWVIVMMTPLVIVMILQLLSALISQQPRRLVRALVGGAAAVPMVAGAVFLVRQLTAVSDSASSALLDSMGTDPYVLFMRLFGFEKAPADSGREWNVVSLAPGSAGGAAGAVVVTAMAVIVVWILALRCPRSWSPAM</sequence>
<evidence type="ECO:0000313" key="2">
    <source>
        <dbReference type="EMBL" id="MCP9000308.1"/>
    </source>
</evidence>
<accession>A0ABT1LPC5</accession>
<keyword evidence="1" id="KW-0812">Transmembrane</keyword>
<gene>
    <name evidence="2" type="ORF">NFC73_11295</name>
</gene>
<name>A0ABT1LPC5_9MICC</name>
<keyword evidence="1" id="KW-0472">Membrane</keyword>
<keyword evidence="1" id="KW-1133">Transmembrane helix</keyword>
<reference evidence="2 3" key="1">
    <citation type="submission" date="2022-06" db="EMBL/GenBank/DDBJ databases">
        <title>Pseudarthrobacter sp. strain RMG13 Genome sequencing and assembly.</title>
        <authorList>
            <person name="Kim I."/>
        </authorList>
    </citation>
    <scope>NUCLEOTIDE SEQUENCE [LARGE SCALE GENOMIC DNA]</scope>
    <source>
        <strain evidence="2 3">RMG13</strain>
    </source>
</reference>
<feature type="transmembrane region" description="Helical" evidence="1">
    <location>
        <begin position="100"/>
        <end position="121"/>
    </location>
</feature>
<proteinExistence type="predicted"/>
<organism evidence="2 3">
    <name type="scientific">Pseudarthrobacter humi</name>
    <dbReference type="NCBI Taxonomy" id="2952523"/>
    <lineage>
        <taxon>Bacteria</taxon>
        <taxon>Bacillati</taxon>
        <taxon>Actinomycetota</taxon>
        <taxon>Actinomycetes</taxon>
        <taxon>Micrococcales</taxon>
        <taxon>Micrococcaceae</taxon>
        <taxon>Pseudarthrobacter</taxon>
    </lineage>
</organism>
<dbReference type="RefSeq" id="WP_254750199.1">
    <property type="nucleotide sequence ID" value="NZ_JANCLV010000006.1"/>
</dbReference>
<evidence type="ECO:0000313" key="3">
    <source>
        <dbReference type="Proteomes" id="UP001524318"/>
    </source>
</evidence>
<protein>
    <submittedName>
        <fullName evidence="2">Uncharacterized protein</fullName>
    </submittedName>
</protein>
<dbReference type="Proteomes" id="UP001524318">
    <property type="component" value="Unassembled WGS sequence"/>
</dbReference>
<keyword evidence="3" id="KW-1185">Reference proteome</keyword>
<feature type="transmembrane region" description="Helical" evidence="1">
    <location>
        <begin position="71"/>
        <end position="93"/>
    </location>
</feature>
<dbReference type="EMBL" id="JANCLV010000006">
    <property type="protein sequence ID" value="MCP9000308.1"/>
    <property type="molecule type" value="Genomic_DNA"/>
</dbReference>